<dbReference type="Proteomes" id="UP000277007">
    <property type="component" value="Unassembled WGS sequence"/>
</dbReference>
<dbReference type="AlphaFoldDB" id="A0A3S0RB48"/>
<dbReference type="EMBL" id="RXMA01000003">
    <property type="protein sequence ID" value="RTR22970.1"/>
    <property type="molecule type" value="Genomic_DNA"/>
</dbReference>
<sequence>MGTESGADRVETITEYHAHVYYRPETKAEAAALREALGARFPVRLGRWHDALVGPHTQSMYQVAFAVEAFAQVMPWLMLHRGGLDVLVHPMTGDELADHTAHAAWLGQRLPLRLEALAPGR</sequence>
<dbReference type="PANTHER" id="PTHR36423">
    <property type="entry name" value="AFR070WP"/>
    <property type="match status" value="1"/>
</dbReference>
<dbReference type="InterPro" id="IPR023389">
    <property type="entry name" value="DOPA-like_sf"/>
</dbReference>
<proteinExistence type="predicted"/>
<evidence type="ECO:0000313" key="2">
    <source>
        <dbReference type="Proteomes" id="UP000277007"/>
    </source>
</evidence>
<evidence type="ECO:0000313" key="1">
    <source>
        <dbReference type="EMBL" id="RTR22970.1"/>
    </source>
</evidence>
<name>A0A3S0RB48_9PROT</name>
<dbReference type="OrthoDB" id="572228at2"/>
<protein>
    <submittedName>
        <fullName evidence="1">4,5-dioxygenase</fullName>
    </submittedName>
</protein>
<dbReference type="PANTHER" id="PTHR36423:SF2">
    <property type="entry name" value="AFR070WP"/>
    <property type="match status" value="1"/>
</dbReference>
<dbReference type="PIRSF" id="PIRSF028139">
    <property type="entry name" value="DOPA-diox_rel_Mll2280"/>
    <property type="match status" value="1"/>
</dbReference>
<dbReference type="GO" id="GO:0051213">
    <property type="term" value="F:dioxygenase activity"/>
    <property type="evidence" value="ECO:0007669"/>
    <property type="project" value="UniProtKB-KW"/>
</dbReference>
<dbReference type="InterPro" id="IPR014980">
    <property type="entry name" value="DOPA_dioxygen"/>
</dbReference>
<accession>A0A3S0RB48</accession>
<organism evidence="1 2">
    <name type="scientific">Azospirillum griseum</name>
    <dbReference type="NCBI Taxonomy" id="2496639"/>
    <lineage>
        <taxon>Bacteria</taxon>
        <taxon>Pseudomonadati</taxon>
        <taxon>Pseudomonadota</taxon>
        <taxon>Alphaproteobacteria</taxon>
        <taxon>Rhodospirillales</taxon>
        <taxon>Azospirillaceae</taxon>
        <taxon>Azospirillum</taxon>
    </lineage>
</organism>
<keyword evidence="1" id="KW-0223">Dioxygenase</keyword>
<comment type="caution">
    <text evidence="1">The sequence shown here is derived from an EMBL/GenBank/DDBJ whole genome shotgun (WGS) entry which is preliminary data.</text>
</comment>
<dbReference type="Gene3D" id="3.30.70.1240">
    <property type="entry name" value="DOPA-like domains"/>
    <property type="match status" value="1"/>
</dbReference>
<keyword evidence="2" id="KW-1185">Reference proteome</keyword>
<dbReference type="Pfam" id="PF08883">
    <property type="entry name" value="DOPA_dioxygen"/>
    <property type="match status" value="1"/>
</dbReference>
<gene>
    <name evidence="1" type="ORF">EJ903_05200</name>
</gene>
<reference evidence="1 2" key="1">
    <citation type="submission" date="2018-12" db="EMBL/GenBank/DDBJ databases">
        <authorList>
            <person name="Yang Y."/>
        </authorList>
    </citation>
    <scope>NUCLEOTIDE SEQUENCE [LARGE SCALE GENOMIC DNA]</scope>
    <source>
        <strain evidence="1 2">L-25-5w-1</strain>
    </source>
</reference>
<dbReference type="RefSeq" id="WP_126612802.1">
    <property type="nucleotide sequence ID" value="NZ_JBHUCY010000004.1"/>
</dbReference>
<keyword evidence="1" id="KW-0560">Oxidoreductase</keyword>
<dbReference type="SUPFAM" id="SSF143410">
    <property type="entry name" value="DOPA-like"/>
    <property type="match status" value="1"/>
</dbReference>